<comment type="caution">
    <text evidence="7">The sequence shown here is derived from an EMBL/GenBank/DDBJ whole genome shotgun (WGS) entry which is preliminary data.</text>
</comment>
<dbReference type="AlphaFoldDB" id="A0AAE1GJL4"/>
<sequence>MQTRREVEVAVVGAGVIGTSAALALQRSGKKTLLIEQYQFGGSHGSSGGGSRIVHYVNTGCSSLASILQDAMKRWRELDDEVDDQLLVSPMKMLMVGKAKETVEKLATSVQDSCSITPSQANSKYKTEYSEEYTMFEYPGAAVLRADLSRAALLRLYQESGGEVLEGWKVAEIAGGEEDGRVKVRGPNGEVRASSVVLCPGPWAGCLLHNLGVDLPLQPIKSRVCFYQRGEFPDIVLLDSTDVSDMVYLLPALDIPNSLKVGYSGVEVHPDDPDPDLSRTEEEVKEYVAEHLSLGGKHSHQDCWYTNTPDKTFILDHHPTFPNIVYAVGFSGRGFRVAPTIGHILACMVTGRDHGFNISPFSASRFSTEPKSMV</sequence>
<proteinExistence type="inferred from homology"/>
<dbReference type="InterPro" id="IPR036188">
    <property type="entry name" value="FAD/NAD-bd_sf"/>
</dbReference>
<evidence type="ECO:0000256" key="2">
    <source>
        <dbReference type="ARBA" id="ARBA00010989"/>
    </source>
</evidence>
<accession>A0AAE1GJL4</accession>
<keyword evidence="4" id="KW-0274">FAD</keyword>
<protein>
    <recommendedName>
        <fullName evidence="6">FAD dependent oxidoreductase domain-containing protein</fullName>
    </recommendedName>
</protein>
<dbReference type="Gene3D" id="3.30.9.10">
    <property type="entry name" value="D-Amino Acid Oxidase, subunit A, domain 2"/>
    <property type="match status" value="1"/>
</dbReference>
<evidence type="ECO:0000256" key="4">
    <source>
        <dbReference type="ARBA" id="ARBA00022827"/>
    </source>
</evidence>
<comment type="cofactor">
    <cofactor evidence="1">
        <name>FAD</name>
        <dbReference type="ChEBI" id="CHEBI:57692"/>
    </cofactor>
</comment>
<keyword evidence="8" id="KW-1185">Reference proteome</keyword>
<dbReference type="SUPFAM" id="SSF51905">
    <property type="entry name" value="FAD/NAD(P)-binding domain"/>
    <property type="match status" value="1"/>
</dbReference>
<evidence type="ECO:0000256" key="1">
    <source>
        <dbReference type="ARBA" id="ARBA00001974"/>
    </source>
</evidence>
<evidence type="ECO:0000259" key="6">
    <source>
        <dbReference type="Pfam" id="PF01266"/>
    </source>
</evidence>
<gene>
    <name evidence="7" type="ORF">Pcinc_003117</name>
</gene>
<evidence type="ECO:0000313" key="8">
    <source>
        <dbReference type="Proteomes" id="UP001286313"/>
    </source>
</evidence>
<dbReference type="Pfam" id="PF01266">
    <property type="entry name" value="DAO"/>
    <property type="match status" value="1"/>
</dbReference>
<evidence type="ECO:0000256" key="3">
    <source>
        <dbReference type="ARBA" id="ARBA00022630"/>
    </source>
</evidence>
<comment type="similarity">
    <text evidence="2">Belongs to the MSOX/MTOX family.</text>
</comment>
<keyword evidence="3" id="KW-0285">Flavoprotein</keyword>
<organism evidence="7 8">
    <name type="scientific">Petrolisthes cinctipes</name>
    <name type="common">Flat porcelain crab</name>
    <dbReference type="NCBI Taxonomy" id="88211"/>
    <lineage>
        <taxon>Eukaryota</taxon>
        <taxon>Metazoa</taxon>
        <taxon>Ecdysozoa</taxon>
        <taxon>Arthropoda</taxon>
        <taxon>Crustacea</taxon>
        <taxon>Multicrustacea</taxon>
        <taxon>Malacostraca</taxon>
        <taxon>Eumalacostraca</taxon>
        <taxon>Eucarida</taxon>
        <taxon>Decapoda</taxon>
        <taxon>Pleocyemata</taxon>
        <taxon>Anomura</taxon>
        <taxon>Galatheoidea</taxon>
        <taxon>Porcellanidae</taxon>
        <taxon>Petrolisthes</taxon>
    </lineage>
</organism>
<feature type="domain" description="FAD dependent oxidoreductase" evidence="6">
    <location>
        <begin position="9"/>
        <end position="347"/>
    </location>
</feature>
<dbReference type="PANTHER" id="PTHR10961">
    <property type="entry name" value="PEROXISOMAL SARCOSINE OXIDASE"/>
    <property type="match status" value="1"/>
</dbReference>
<dbReference type="InterPro" id="IPR045170">
    <property type="entry name" value="MTOX"/>
</dbReference>
<dbReference type="Gene3D" id="3.50.50.60">
    <property type="entry name" value="FAD/NAD(P)-binding domain"/>
    <property type="match status" value="1"/>
</dbReference>
<evidence type="ECO:0000256" key="5">
    <source>
        <dbReference type="ARBA" id="ARBA00023002"/>
    </source>
</evidence>
<dbReference type="EMBL" id="JAWQEG010000232">
    <property type="protein sequence ID" value="KAK3893051.1"/>
    <property type="molecule type" value="Genomic_DNA"/>
</dbReference>
<name>A0AAE1GJL4_PETCI</name>
<dbReference type="GO" id="GO:0008115">
    <property type="term" value="F:sarcosine oxidase activity"/>
    <property type="evidence" value="ECO:0007669"/>
    <property type="project" value="TreeGrafter"/>
</dbReference>
<reference evidence="7" key="1">
    <citation type="submission" date="2023-10" db="EMBL/GenBank/DDBJ databases">
        <title>Genome assemblies of two species of porcelain crab, Petrolisthes cinctipes and Petrolisthes manimaculis (Anomura: Porcellanidae).</title>
        <authorList>
            <person name="Angst P."/>
        </authorList>
    </citation>
    <scope>NUCLEOTIDE SEQUENCE</scope>
    <source>
        <strain evidence="7">PB745_01</strain>
        <tissue evidence="7">Gill</tissue>
    </source>
</reference>
<dbReference type="Proteomes" id="UP001286313">
    <property type="component" value="Unassembled WGS sequence"/>
</dbReference>
<evidence type="ECO:0000313" key="7">
    <source>
        <dbReference type="EMBL" id="KAK3893051.1"/>
    </source>
</evidence>
<dbReference type="PANTHER" id="PTHR10961:SF46">
    <property type="entry name" value="PEROXISOMAL SARCOSINE OXIDASE"/>
    <property type="match status" value="1"/>
</dbReference>
<dbReference type="GO" id="GO:0050660">
    <property type="term" value="F:flavin adenine dinucleotide binding"/>
    <property type="evidence" value="ECO:0007669"/>
    <property type="project" value="InterPro"/>
</dbReference>
<dbReference type="SUPFAM" id="SSF54373">
    <property type="entry name" value="FAD-linked reductases, C-terminal domain"/>
    <property type="match status" value="1"/>
</dbReference>
<keyword evidence="5" id="KW-0560">Oxidoreductase</keyword>
<dbReference type="InterPro" id="IPR006076">
    <property type="entry name" value="FAD-dep_OxRdtase"/>
</dbReference>